<dbReference type="PROSITE" id="PS50888">
    <property type="entry name" value="BHLH"/>
    <property type="match status" value="1"/>
</dbReference>
<feature type="region of interest" description="Disordered" evidence="2">
    <location>
        <begin position="429"/>
        <end position="482"/>
    </location>
</feature>
<protein>
    <recommendedName>
        <fullName evidence="3">BHLH domain-containing protein</fullName>
    </recommendedName>
</protein>
<feature type="region of interest" description="Disordered" evidence="2">
    <location>
        <begin position="380"/>
        <end position="417"/>
    </location>
</feature>
<dbReference type="PANTHER" id="PTHR23349">
    <property type="entry name" value="BASIC HELIX-LOOP-HELIX TRANSCRIPTION FACTOR, TWIST"/>
    <property type="match status" value="1"/>
</dbReference>
<proteinExistence type="predicted"/>
<feature type="domain" description="BHLH" evidence="3">
    <location>
        <begin position="113"/>
        <end position="180"/>
    </location>
</feature>
<feature type="compositionally biased region" description="Low complexity" evidence="2">
    <location>
        <begin position="397"/>
        <end position="416"/>
    </location>
</feature>
<accession>A0AAW2HEC8</accession>
<evidence type="ECO:0000313" key="4">
    <source>
        <dbReference type="EMBL" id="KAL0268160.1"/>
    </source>
</evidence>
<feature type="compositionally biased region" description="Low complexity" evidence="2">
    <location>
        <begin position="443"/>
        <end position="457"/>
    </location>
</feature>
<evidence type="ECO:0000259" key="3">
    <source>
        <dbReference type="PROSITE" id="PS50888"/>
    </source>
</evidence>
<keyword evidence="1" id="KW-0238">DNA-binding</keyword>
<dbReference type="GO" id="GO:0032502">
    <property type="term" value="P:developmental process"/>
    <property type="evidence" value="ECO:0007669"/>
    <property type="project" value="TreeGrafter"/>
</dbReference>
<dbReference type="Pfam" id="PF00010">
    <property type="entry name" value="HLH"/>
    <property type="match status" value="1"/>
</dbReference>
<gene>
    <name evidence="4" type="ORF">PYX00_010211</name>
</gene>
<dbReference type="CDD" id="cd19744">
    <property type="entry name" value="bHLH_TS_dAS-C_like"/>
    <property type="match status" value="1"/>
</dbReference>
<name>A0AAW2HEC8_9NEOP</name>
<evidence type="ECO:0000256" key="1">
    <source>
        <dbReference type="ARBA" id="ARBA00023125"/>
    </source>
</evidence>
<dbReference type="EMBL" id="JARGDH010000005">
    <property type="protein sequence ID" value="KAL0268160.1"/>
    <property type="molecule type" value="Genomic_DNA"/>
</dbReference>
<dbReference type="GO" id="GO:0000981">
    <property type="term" value="F:DNA-binding transcription factor activity, RNA polymerase II-specific"/>
    <property type="evidence" value="ECO:0007669"/>
    <property type="project" value="TreeGrafter"/>
</dbReference>
<dbReference type="Gene3D" id="4.10.280.10">
    <property type="entry name" value="Helix-loop-helix DNA-binding domain"/>
    <property type="match status" value="1"/>
</dbReference>
<dbReference type="SUPFAM" id="SSF47459">
    <property type="entry name" value="HLH, helix-loop-helix DNA-binding domain"/>
    <property type="match status" value="1"/>
</dbReference>
<dbReference type="InterPro" id="IPR036638">
    <property type="entry name" value="HLH_DNA-bd_sf"/>
</dbReference>
<dbReference type="AlphaFoldDB" id="A0AAW2HEC8"/>
<organism evidence="4">
    <name type="scientific">Menopon gallinae</name>
    <name type="common">poultry shaft louse</name>
    <dbReference type="NCBI Taxonomy" id="328185"/>
    <lineage>
        <taxon>Eukaryota</taxon>
        <taxon>Metazoa</taxon>
        <taxon>Ecdysozoa</taxon>
        <taxon>Arthropoda</taxon>
        <taxon>Hexapoda</taxon>
        <taxon>Insecta</taxon>
        <taxon>Pterygota</taxon>
        <taxon>Neoptera</taxon>
        <taxon>Paraneoptera</taxon>
        <taxon>Psocodea</taxon>
        <taxon>Troctomorpha</taxon>
        <taxon>Phthiraptera</taxon>
        <taxon>Amblycera</taxon>
        <taxon>Menoponidae</taxon>
        <taxon>Menopon</taxon>
    </lineage>
</organism>
<dbReference type="InterPro" id="IPR050283">
    <property type="entry name" value="E-box_TF_Regulators"/>
</dbReference>
<dbReference type="GO" id="GO:0046983">
    <property type="term" value="F:protein dimerization activity"/>
    <property type="evidence" value="ECO:0007669"/>
    <property type="project" value="InterPro"/>
</dbReference>
<comment type="caution">
    <text evidence="4">The sequence shown here is derived from an EMBL/GenBank/DDBJ whole genome shotgun (WGS) entry which is preliminary data.</text>
</comment>
<dbReference type="PANTHER" id="PTHR23349:SF108">
    <property type="entry name" value="BHLH DOMAIN-CONTAINING PROTEIN"/>
    <property type="match status" value="1"/>
</dbReference>
<dbReference type="GO" id="GO:0000977">
    <property type="term" value="F:RNA polymerase II transcription regulatory region sequence-specific DNA binding"/>
    <property type="evidence" value="ECO:0007669"/>
    <property type="project" value="TreeGrafter"/>
</dbReference>
<dbReference type="InterPro" id="IPR011598">
    <property type="entry name" value="bHLH_dom"/>
</dbReference>
<reference evidence="4" key="1">
    <citation type="journal article" date="2024" name="Gigascience">
        <title>Chromosome-level genome of the poultry shaft louse Menopon gallinae provides insight into the host-switching and adaptive evolution of parasitic lice.</title>
        <authorList>
            <person name="Xu Y."/>
            <person name="Ma L."/>
            <person name="Liu S."/>
            <person name="Liang Y."/>
            <person name="Liu Q."/>
            <person name="He Z."/>
            <person name="Tian L."/>
            <person name="Duan Y."/>
            <person name="Cai W."/>
            <person name="Li H."/>
            <person name="Song F."/>
        </authorList>
    </citation>
    <scope>NUCLEOTIDE SEQUENCE</scope>
    <source>
        <strain evidence="4">Cailab_2023a</strain>
    </source>
</reference>
<evidence type="ECO:0000256" key="2">
    <source>
        <dbReference type="SAM" id="MobiDB-lite"/>
    </source>
</evidence>
<sequence>MTLSGNDTIGMKPKSEMVTIKSESESYSKQNVKMAINRTIGQKRGFQDRLGRNTVLVNNLANQRNVITNVRTVVNNNNNNIDSNNKNINNELLRCKRKIHFIPGQTYPSTQPASVARRNARERNRVKQVNNGFATLRSHIPPSVAAALTSEKSSSRNSSANKKLSKVETLKMAVEYIRSLQQMLEDHNNSMEKKAEQSGYENRFEMEENYYSSSPESSTQTIGCVPGEMVHKYPESPNRIYMKSEPESVYPKSEPIEEYYPSRREEMYIKSEDMYRPKLENFNQEIHNTLTSEFYQARSPVKSYYGSPERSPEYKHPGLHLTEMGVIDQDVPDGGSPGKEYRHYDRSPESGLTVLNTVSETQVVHFAGHSFAQPRIHHRNSTSLSPTVSDACPSPTPSYSSDHSSIHPSSIVSGSSGHLVTKLSRLSTGMMPPEQLSSPLARSVSPMVAPSSPAAHSNYSGGMEFQKDSPSEAYDAYEPVSPEDEELLDVISWWQQSH</sequence>
<dbReference type="SMART" id="SM00353">
    <property type="entry name" value="HLH"/>
    <property type="match status" value="1"/>
</dbReference>